<dbReference type="EMBL" id="QXEV01000002">
    <property type="protein sequence ID" value="RIA78348.1"/>
    <property type="molecule type" value="Genomic_DNA"/>
</dbReference>
<keyword evidence="2 4" id="KW-0436">Ligase</keyword>
<protein>
    <submittedName>
        <fullName evidence="4">Acyl-CoA synthetase (AMP-forming)/AMP-acid ligase II</fullName>
    </submittedName>
</protein>
<reference evidence="4 5" key="1">
    <citation type="submission" date="2018-08" db="EMBL/GenBank/DDBJ databases">
        <title>Genomic Encyclopedia of Archaeal and Bacterial Type Strains, Phase II (KMG-II): from individual species to whole genera.</title>
        <authorList>
            <person name="Goeker M."/>
        </authorList>
    </citation>
    <scope>NUCLEOTIDE SEQUENCE [LARGE SCALE GENOMIC DNA]</scope>
    <source>
        <strain evidence="4 5">ATCC 27112</strain>
    </source>
</reference>
<name>A0A397RX87_9MOLU</name>
<dbReference type="PANTHER" id="PTHR43201:SF5">
    <property type="entry name" value="MEDIUM-CHAIN ACYL-COA LIGASE ACSF2, MITOCHONDRIAL"/>
    <property type="match status" value="1"/>
</dbReference>
<dbReference type="CDD" id="cd04433">
    <property type="entry name" value="AFD_class_I"/>
    <property type="match status" value="1"/>
</dbReference>
<dbReference type="PROSITE" id="PS00455">
    <property type="entry name" value="AMP_BINDING"/>
    <property type="match status" value="1"/>
</dbReference>
<gene>
    <name evidence="4" type="ORF">EI71_00300</name>
</gene>
<keyword evidence="5" id="KW-1185">Reference proteome</keyword>
<dbReference type="Pfam" id="PF00501">
    <property type="entry name" value="AMP-binding"/>
    <property type="match status" value="1"/>
</dbReference>
<dbReference type="Gene3D" id="3.40.50.12780">
    <property type="entry name" value="N-terminal domain of ligase-like"/>
    <property type="match status" value="1"/>
</dbReference>
<dbReference type="Proteomes" id="UP000266506">
    <property type="component" value="Unassembled WGS sequence"/>
</dbReference>
<accession>A0A397RX87</accession>
<evidence type="ECO:0000313" key="5">
    <source>
        <dbReference type="Proteomes" id="UP000266506"/>
    </source>
</evidence>
<dbReference type="PANTHER" id="PTHR43201">
    <property type="entry name" value="ACYL-COA SYNTHETASE"/>
    <property type="match status" value="1"/>
</dbReference>
<evidence type="ECO:0000256" key="2">
    <source>
        <dbReference type="ARBA" id="ARBA00022598"/>
    </source>
</evidence>
<dbReference type="InterPro" id="IPR020845">
    <property type="entry name" value="AMP-binding_CS"/>
</dbReference>
<comment type="caution">
    <text evidence="4">The sequence shown here is derived from an EMBL/GenBank/DDBJ whole genome shotgun (WGS) entry which is preliminary data.</text>
</comment>
<evidence type="ECO:0000313" key="4">
    <source>
        <dbReference type="EMBL" id="RIA78348.1"/>
    </source>
</evidence>
<dbReference type="GO" id="GO:0031956">
    <property type="term" value="F:medium-chain fatty acid-CoA ligase activity"/>
    <property type="evidence" value="ECO:0007669"/>
    <property type="project" value="TreeGrafter"/>
</dbReference>
<proteinExistence type="inferred from homology"/>
<dbReference type="RefSeq" id="WP_162849661.1">
    <property type="nucleotide sequence ID" value="NZ_QXEV01000002.1"/>
</dbReference>
<sequence>MSKMKYQTILQMIENQYEGSVALSYDDNGEILDLTYKHVKNRVLAYPVNKDKKCVGIICDGKLDTLIAMMAYINQKITVVLISLIDNISLIQEEISTVGVDLLIGPEDYKNNFRMPPDSSNPPQGKILFFTSGTTSKAKAVILTEEKLCAAAYNGSCCLSLKPQDKLLSCLPLSHVFGFICSWLWAWQNGASIILSRGIYKFFDDFEYFKPTAVSLVPQMASILALKELFNPELKLVLIGAGDCPSPVLTAISCMGIRVSFGYGLTETSSGVALSLGDNPRAFTVCPLDDVKIADDYEILVKSDETIFEGYYPDNTGYKDLFTEDGYFKTGDLGAFDDSNLLHLKGRKKDTLVLLDGTKVFLPEVEEDLMGRLGVTELALGTDKDGNVVLCLGKVYKSELDDFEADIDDYNSNQPRSKRISKVICIPEGLPKNNTGKVKRYEINFNE</sequence>
<dbReference type="AlphaFoldDB" id="A0A397RX87"/>
<dbReference type="InterPro" id="IPR042099">
    <property type="entry name" value="ANL_N_sf"/>
</dbReference>
<feature type="domain" description="AMP-dependent synthetase/ligase" evidence="3">
    <location>
        <begin position="119"/>
        <end position="312"/>
    </location>
</feature>
<dbReference type="SUPFAM" id="SSF56801">
    <property type="entry name" value="Acetyl-CoA synthetase-like"/>
    <property type="match status" value="1"/>
</dbReference>
<evidence type="ECO:0000259" key="3">
    <source>
        <dbReference type="Pfam" id="PF00501"/>
    </source>
</evidence>
<organism evidence="4 5">
    <name type="scientific">Anaeroplasma bactoclasticum</name>
    <dbReference type="NCBI Taxonomy" id="2088"/>
    <lineage>
        <taxon>Bacteria</taxon>
        <taxon>Bacillati</taxon>
        <taxon>Mycoplasmatota</taxon>
        <taxon>Mollicutes</taxon>
        <taxon>Anaeroplasmatales</taxon>
        <taxon>Anaeroplasmataceae</taxon>
        <taxon>Anaeroplasma</taxon>
    </lineage>
</organism>
<dbReference type="GO" id="GO:0006631">
    <property type="term" value="P:fatty acid metabolic process"/>
    <property type="evidence" value="ECO:0007669"/>
    <property type="project" value="TreeGrafter"/>
</dbReference>
<dbReference type="InterPro" id="IPR000873">
    <property type="entry name" value="AMP-dep_synth/lig_dom"/>
</dbReference>
<dbReference type="InParanoid" id="A0A397RX87"/>
<comment type="similarity">
    <text evidence="1">Belongs to the ATP-dependent AMP-binding enzyme family.</text>
</comment>
<evidence type="ECO:0000256" key="1">
    <source>
        <dbReference type="ARBA" id="ARBA00006432"/>
    </source>
</evidence>